<dbReference type="Proteomes" id="UP000717995">
    <property type="component" value="Unassembled WGS sequence"/>
</dbReference>
<dbReference type="Gene3D" id="1.10.3210.10">
    <property type="entry name" value="Hypothetical protein af1432"/>
    <property type="match status" value="1"/>
</dbReference>
<dbReference type="PANTHER" id="PTHR40202">
    <property type="match status" value="1"/>
</dbReference>
<keyword evidence="3" id="KW-1185">Reference proteome</keyword>
<comment type="caution">
    <text evidence="2">The sequence shown here is derived from an EMBL/GenBank/DDBJ whole genome shotgun (WGS) entry which is preliminary data.</text>
</comment>
<accession>A0ABS2IH76</accession>
<dbReference type="Pfam" id="PF01966">
    <property type="entry name" value="HD"/>
    <property type="match status" value="1"/>
</dbReference>
<reference evidence="2 3" key="1">
    <citation type="submission" date="2021-02" db="EMBL/GenBank/DDBJ databases">
        <authorList>
            <person name="Lee D.-H."/>
        </authorList>
    </citation>
    <scope>NUCLEOTIDE SEQUENCE [LARGE SCALE GENOMIC DNA]</scope>
    <source>
        <strain evidence="2 3">UL073</strain>
    </source>
</reference>
<feature type="domain" description="HD" evidence="1">
    <location>
        <begin position="33"/>
        <end position="108"/>
    </location>
</feature>
<sequence length="187" mass="20166">MSPQQAVAELFALCATQGDGDYFGEPLSQLAHMHQAAELAAAEGADEELVLAAFCHDLGHFCAPLTAHNSMAGLGRRGHERVGAQWLLDRGFSARLAGLVARHVDAKRYLCWRNPSYLAGLSPASWQTLDWQGGPMDDREAAAFATDPLFADSLRLRRWDEAAKVSGGAPVDLGRWQALALRVRGAG</sequence>
<name>A0ABS2IH76_9GAMM</name>
<dbReference type="SUPFAM" id="SSF109604">
    <property type="entry name" value="HD-domain/PDEase-like"/>
    <property type="match status" value="1"/>
</dbReference>
<proteinExistence type="predicted"/>
<dbReference type="EMBL" id="JAFEUP010000005">
    <property type="protein sequence ID" value="MBM7062421.1"/>
    <property type="molecule type" value="Genomic_DNA"/>
</dbReference>
<dbReference type="PANTHER" id="PTHR40202:SF1">
    <property type="entry name" value="HD DOMAIN-CONTAINING PROTEIN"/>
    <property type="match status" value="1"/>
</dbReference>
<organism evidence="2 3">
    <name type="scientific">Zestomonas insulae</name>
    <dbReference type="NCBI Taxonomy" id="2809017"/>
    <lineage>
        <taxon>Bacteria</taxon>
        <taxon>Pseudomonadati</taxon>
        <taxon>Pseudomonadota</taxon>
        <taxon>Gammaproteobacteria</taxon>
        <taxon>Pseudomonadales</taxon>
        <taxon>Pseudomonadaceae</taxon>
        <taxon>Zestomonas</taxon>
    </lineage>
</organism>
<dbReference type="InterPro" id="IPR003607">
    <property type="entry name" value="HD/PDEase_dom"/>
</dbReference>
<protein>
    <submittedName>
        <fullName evidence="2">HD domain-containing protein</fullName>
    </submittedName>
</protein>
<evidence type="ECO:0000313" key="2">
    <source>
        <dbReference type="EMBL" id="MBM7062421.1"/>
    </source>
</evidence>
<gene>
    <name evidence="2" type="ORF">JQX08_17040</name>
</gene>
<dbReference type="InterPro" id="IPR006674">
    <property type="entry name" value="HD_domain"/>
</dbReference>
<dbReference type="CDD" id="cd00077">
    <property type="entry name" value="HDc"/>
    <property type="match status" value="1"/>
</dbReference>
<dbReference type="RefSeq" id="WP_205349608.1">
    <property type="nucleotide sequence ID" value="NZ_JAFEUP010000005.1"/>
</dbReference>
<evidence type="ECO:0000313" key="3">
    <source>
        <dbReference type="Proteomes" id="UP000717995"/>
    </source>
</evidence>
<evidence type="ECO:0000259" key="1">
    <source>
        <dbReference type="Pfam" id="PF01966"/>
    </source>
</evidence>
<dbReference type="InterPro" id="IPR052567">
    <property type="entry name" value="OP_Dioxygenase"/>
</dbReference>